<dbReference type="OrthoDB" id="1227422at2"/>
<organism evidence="1 2">
    <name type="scientific">Chryseobacterium nematophagum</name>
    <dbReference type="NCBI Taxonomy" id="2305228"/>
    <lineage>
        <taxon>Bacteria</taxon>
        <taxon>Pseudomonadati</taxon>
        <taxon>Bacteroidota</taxon>
        <taxon>Flavobacteriia</taxon>
        <taxon>Flavobacteriales</taxon>
        <taxon>Weeksellaceae</taxon>
        <taxon>Chryseobacterium group</taxon>
        <taxon>Chryseobacterium</taxon>
    </lineage>
</organism>
<proteinExistence type="predicted"/>
<dbReference type="AlphaFoldDB" id="A0A3M7TDK4"/>
<sequence>MDIVSKGNTNSTKALEINNFSNSEIMTILDNGNMGIGINAPTTKVHIVGDGTNSPLSIENTPAVVGPYSALAINENTVQGGTFTTPVFYFRSTYNNYAKADYCYFELTNLGTIELNTTDGSSNTDYIIIPQAGI</sequence>
<dbReference type="Proteomes" id="UP000278775">
    <property type="component" value="Unassembled WGS sequence"/>
</dbReference>
<reference evidence="1 2" key="1">
    <citation type="submission" date="2018-08" db="EMBL/GenBank/DDBJ databases">
        <title>Chryseobacterium nematophagum: a novel matrix digesting pathogen of nematodes.</title>
        <authorList>
            <person name="Page A."/>
            <person name="Roberts M."/>
            <person name="Felix M.-A."/>
            <person name="Weir W."/>
        </authorList>
    </citation>
    <scope>NUCLEOTIDE SEQUENCE [LARGE SCALE GENOMIC DNA]</scope>
    <source>
        <strain evidence="1 2">JUb129</strain>
    </source>
</reference>
<evidence type="ECO:0000313" key="2">
    <source>
        <dbReference type="Proteomes" id="UP000278775"/>
    </source>
</evidence>
<evidence type="ECO:0000313" key="1">
    <source>
        <dbReference type="EMBL" id="RNA61076.1"/>
    </source>
</evidence>
<accession>A0A3M7TDK4</accession>
<dbReference type="RefSeq" id="WP_122635253.1">
    <property type="nucleotide sequence ID" value="NZ_QWIU01000002.1"/>
</dbReference>
<comment type="caution">
    <text evidence="1">The sequence shown here is derived from an EMBL/GenBank/DDBJ whole genome shotgun (WGS) entry which is preliminary data.</text>
</comment>
<dbReference type="EMBL" id="QWIU01000002">
    <property type="protein sequence ID" value="RNA61076.1"/>
    <property type="molecule type" value="Genomic_DNA"/>
</dbReference>
<gene>
    <name evidence="1" type="ORF">D1631_03570</name>
</gene>
<name>A0A3M7TDK4_9FLAO</name>
<protein>
    <submittedName>
        <fullName evidence="1">Uncharacterized protein</fullName>
    </submittedName>
</protein>